<dbReference type="EMBL" id="JADIKF010000028">
    <property type="protein sequence ID" value="MBM7127986.1"/>
    <property type="molecule type" value="Genomic_DNA"/>
</dbReference>
<accession>A0ABS2K9X1</accession>
<sequence length="175" mass="18918">MDIRHLSAWAIAVALLAPCLAVAQTTNPPTAAKGVVYHCVRPDGSIEYTTVPSVGCTVLFTFVPAEWRVIASGGRGTSEWKVYVNEYWRNKHAEHAGSTIWLFASPRERSLTGETYKALAEHVSVECGSARLTLDHRTYFKDKPGGLALTPDDSTQTIVAPAGSPAAAIVREFCS</sequence>
<keyword evidence="3" id="KW-1185">Reference proteome</keyword>
<comment type="caution">
    <text evidence="2">The sequence shown here is derived from an EMBL/GenBank/DDBJ whole genome shotgun (WGS) entry which is preliminary data.</text>
</comment>
<evidence type="ECO:0000313" key="3">
    <source>
        <dbReference type="Proteomes" id="UP001430193"/>
    </source>
</evidence>
<reference evidence="2" key="1">
    <citation type="submission" date="2020-10" db="EMBL/GenBank/DDBJ databases">
        <title>Phylogeny of dyella-like bacteria.</title>
        <authorList>
            <person name="Fu J."/>
        </authorList>
    </citation>
    <scope>NUCLEOTIDE SEQUENCE</scope>
    <source>
        <strain evidence="2">DHON07</strain>
    </source>
</reference>
<feature type="signal peptide" evidence="1">
    <location>
        <begin position="1"/>
        <end position="23"/>
    </location>
</feature>
<evidence type="ECO:0000313" key="2">
    <source>
        <dbReference type="EMBL" id="MBM7127986.1"/>
    </source>
</evidence>
<dbReference type="Proteomes" id="UP001430193">
    <property type="component" value="Unassembled WGS sequence"/>
</dbReference>
<keyword evidence="1" id="KW-0732">Signal</keyword>
<feature type="chain" id="PRO_5045756442" description="DUF4124 domain-containing protein" evidence="1">
    <location>
        <begin position="24"/>
        <end position="175"/>
    </location>
</feature>
<name>A0ABS2K9X1_9GAMM</name>
<organism evidence="2 3">
    <name type="scientific">Dyella mobilis</name>
    <dbReference type="NCBI Taxonomy" id="1849582"/>
    <lineage>
        <taxon>Bacteria</taxon>
        <taxon>Pseudomonadati</taxon>
        <taxon>Pseudomonadota</taxon>
        <taxon>Gammaproteobacteria</taxon>
        <taxon>Lysobacterales</taxon>
        <taxon>Rhodanobacteraceae</taxon>
        <taxon>Dyella</taxon>
    </lineage>
</organism>
<proteinExistence type="predicted"/>
<gene>
    <name evidence="2" type="ORF">ISS99_00485</name>
</gene>
<evidence type="ECO:0000256" key="1">
    <source>
        <dbReference type="SAM" id="SignalP"/>
    </source>
</evidence>
<dbReference type="RefSeq" id="WP_204629603.1">
    <property type="nucleotide sequence ID" value="NZ_BSOC01000013.1"/>
</dbReference>
<evidence type="ECO:0008006" key="4">
    <source>
        <dbReference type="Google" id="ProtNLM"/>
    </source>
</evidence>
<protein>
    <recommendedName>
        <fullName evidence="4">DUF4124 domain-containing protein</fullName>
    </recommendedName>
</protein>